<keyword evidence="2" id="KW-1185">Reference proteome</keyword>
<organism evidence="1 2">
    <name type="scientific">Rhododendron molle</name>
    <name type="common">Chinese azalea</name>
    <name type="synonym">Azalea mollis</name>
    <dbReference type="NCBI Taxonomy" id="49168"/>
    <lineage>
        <taxon>Eukaryota</taxon>
        <taxon>Viridiplantae</taxon>
        <taxon>Streptophyta</taxon>
        <taxon>Embryophyta</taxon>
        <taxon>Tracheophyta</taxon>
        <taxon>Spermatophyta</taxon>
        <taxon>Magnoliopsida</taxon>
        <taxon>eudicotyledons</taxon>
        <taxon>Gunneridae</taxon>
        <taxon>Pentapetalae</taxon>
        <taxon>asterids</taxon>
        <taxon>Ericales</taxon>
        <taxon>Ericaceae</taxon>
        <taxon>Ericoideae</taxon>
        <taxon>Rhodoreae</taxon>
        <taxon>Rhododendron</taxon>
    </lineage>
</organism>
<dbReference type="EMBL" id="CM046389">
    <property type="protein sequence ID" value="KAI8568470.1"/>
    <property type="molecule type" value="Genomic_DNA"/>
</dbReference>
<accession>A0ACC0PSL5</accession>
<evidence type="ECO:0000313" key="2">
    <source>
        <dbReference type="Proteomes" id="UP001062846"/>
    </source>
</evidence>
<evidence type="ECO:0000313" key="1">
    <source>
        <dbReference type="EMBL" id="KAI8568470.1"/>
    </source>
</evidence>
<gene>
    <name evidence="1" type="ORF">RHMOL_Rhmol02G0202300</name>
</gene>
<dbReference type="Proteomes" id="UP001062846">
    <property type="component" value="Chromosome 2"/>
</dbReference>
<sequence>MGCLLGSAKCGARPPAESHALSHVEAVTPKDSDERTWGCQLTPKRLSDLFSDVTAMPLDSCKAHVHPWRAREGDSINTEGLSRALIVQVRERRLGNP</sequence>
<protein>
    <submittedName>
        <fullName evidence="1">Uncharacterized protein</fullName>
    </submittedName>
</protein>
<proteinExistence type="predicted"/>
<comment type="caution">
    <text evidence="1">The sequence shown here is derived from an EMBL/GenBank/DDBJ whole genome shotgun (WGS) entry which is preliminary data.</text>
</comment>
<name>A0ACC0PSL5_RHOML</name>
<reference evidence="1" key="1">
    <citation type="submission" date="2022-02" db="EMBL/GenBank/DDBJ databases">
        <title>Plant Genome Project.</title>
        <authorList>
            <person name="Zhang R.-G."/>
        </authorList>
    </citation>
    <scope>NUCLEOTIDE SEQUENCE</scope>
    <source>
        <strain evidence="1">AT1</strain>
    </source>
</reference>